<evidence type="ECO:0000256" key="1">
    <source>
        <dbReference type="ARBA" id="ARBA00004429"/>
    </source>
</evidence>
<comment type="caution">
    <text evidence="14">The sequence shown here is derived from an EMBL/GenBank/DDBJ whole genome shotgun (WGS) entry which is preliminary data.</text>
</comment>
<keyword evidence="6" id="KW-0633">Potassium transport</keyword>
<dbReference type="PANTHER" id="PTHR32024:SF2">
    <property type="entry name" value="TRK SYSTEM POTASSIUM UPTAKE PROTEIN TRKG-RELATED"/>
    <property type="match status" value="1"/>
</dbReference>
<evidence type="ECO:0000256" key="6">
    <source>
        <dbReference type="ARBA" id="ARBA00022538"/>
    </source>
</evidence>
<name>A0A2W7N7X4_9BACT</name>
<keyword evidence="12" id="KW-0479">Metal-binding</keyword>
<feature type="transmembrane region" description="Helical" evidence="13">
    <location>
        <begin position="37"/>
        <end position="58"/>
    </location>
</feature>
<dbReference type="EMBL" id="QKZK01000021">
    <property type="protein sequence ID" value="PZX14297.1"/>
    <property type="molecule type" value="Genomic_DNA"/>
</dbReference>
<dbReference type="Pfam" id="PF02386">
    <property type="entry name" value="TrkH"/>
    <property type="match status" value="1"/>
</dbReference>
<evidence type="ECO:0000256" key="5">
    <source>
        <dbReference type="ARBA" id="ARBA00022519"/>
    </source>
</evidence>
<evidence type="ECO:0000256" key="2">
    <source>
        <dbReference type="ARBA" id="ARBA00009137"/>
    </source>
</evidence>
<dbReference type="Proteomes" id="UP000249239">
    <property type="component" value="Unassembled WGS sequence"/>
</dbReference>
<feature type="binding site" evidence="12">
    <location>
        <position position="315"/>
    </location>
    <ligand>
        <name>K(+)</name>
        <dbReference type="ChEBI" id="CHEBI:29103"/>
    </ligand>
</feature>
<dbReference type="GO" id="GO:0015379">
    <property type="term" value="F:potassium:chloride symporter activity"/>
    <property type="evidence" value="ECO:0007669"/>
    <property type="project" value="InterPro"/>
</dbReference>
<evidence type="ECO:0000256" key="7">
    <source>
        <dbReference type="ARBA" id="ARBA00022692"/>
    </source>
</evidence>
<organism evidence="14 15">
    <name type="scientific">Breznakibacter xylanolyticus</name>
    <dbReference type="NCBI Taxonomy" id="990"/>
    <lineage>
        <taxon>Bacteria</taxon>
        <taxon>Pseudomonadati</taxon>
        <taxon>Bacteroidota</taxon>
        <taxon>Bacteroidia</taxon>
        <taxon>Marinilabiliales</taxon>
        <taxon>Marinilabiliaceae</taxon>
        <taxon>Breznakibacter</taxon>
    </lineage>
</organism>
<proteinExistence type="inferred from homology"/>
<keyword evidence="10" id="KW-0406">Ion transport</keyword>
<feature type="binding site" evidence="12">
    <location>
        <position position="314"/>
    </location>
    <ligand>
        <name>K(+)</name>
        <dbReference type="ChEBI" id="CHEBI:29103"/>
    </ligand>
</feature>
<keyword evidence="7 13" id="KW-0812">Transmembrane</keyword>
<accession>A0A2W7N7X4</accession>
<protein>
    <submittedName>
        <fullName evidence="14">Trk system potassium uptake protein TrkH</fullName>
    </submittedName>
</protein>
<evidence type="ECO:0000256" key="12">
    <source>
        <dbReference type="PIRSR" id="PIRSR006247-1"/>
    </source>
</evidence>
<dbReference type="InterPro" id="IPR004772">
    <property type="entry name" value="TrkH"/>
</dbReference>
<feature type="transmembrane region" description="Helical" evidence="13">
    <location>
        <begin position="7"/>
        <end position="31"/>
    </location>
</feature>
<reference evidence="14 15" key="1">
    <citation type="submission" date="2018-06" db="EMBL/GenBank/DDBJ databases">
        <title>Genomic Encyclopedia of Archaeal and Bacterial Type Strains, Phase II (KMG-II): from individual species to whole genera.</title>
        <authorList>
            <person name="Goeker M."/>
        </authorList>
    </citation>
    <scope>NUCLEOTIDE SEQUENCE [LARGE SCALE GENOMIC DNA]</scope>
    <source>
        <strain evidence="14 15">DSM 6779</strain>
    </source>
</reference>
<feature type="transmembrane region" description="Helical" evidence="13">
    <location>
        <begin position="133"/>
        <end position="153"/>
    </location>
</feature>
<feature type="transmembrane region" description="Helical" evidence="13">
    <location>
        <begin position="455"/>
        <end position="475"/>
    </location>
</feature>
<comment type="subcellular location">
    <subcellularLocation>
        <location evidence="1">Cell inner membrane</location>
        <topology evidence="1">Multi-pass membrane protein</topology>
    </subcellularLocation>
</comment>
<evidence type="ECO:0000313" key="15">
    <source>
        <dbReference type="Proteomes" id="UP000249239"/>
    </source>
</evidence>
<dbReference type="PIRSF" id="PIRSF006247">
    <property type="entry name" value="TrkH"/>
    <property type="match status" value="1"/>
</dbReference>
<keyword evidence="8 12" id="KW-0630">Potassium</keyword>
<keyword evidence="4" id="KW-1003">Cell membrane</keyword>
<dbReference type="RefSeq" id="WP_221621352.1">
    <property type="nucleotide sequence ID" value="NZ_QKZK01000021.1"/>
</dbReference>
<evidence type="ECO:0000256" key="9">
    <source>
        <dbReference type="ARBA" id="ARBA00022989"/>
    </source>
</evidence>
<feature type="binding site" evidence="12">
    <location>
        <position position="112"/>
    </location>
    <ligand>
        <name>K(+)</name>
        <dbReference type="ChEBI" id="CHEBI:29103"/>
    </ligand>
</feature>
<feature type="transmembrane region" description="Helical" evidence="13">
    <location>
        <begin position="328"/>
        <end position="350"/>
    </location>
</feature>
<feature type="transmembrane region" description="Helical" evidence="13">
    <location>
        <begin position="235"/>
        <end position="258"/>
    </location>
</feature>
<dbReference type="PANTHER" id="PTHR32024">
    <property type="entry name" value="TRK SYSTEM POTASSIUM UPTAKE PROTEIN TRKG-RELATED"/>
    <property type="match status" value="1"/>
</dbReference>
<evidence type="ECO:0000313" key="14">
    <source>
        <dbReference type="EMBL" id="PZX14297.1"/>
    </source>
</evidence>
<evidence type="ECO:0000256" key="8">
    <source>
        <dbReference type="ARBA" id="ARBA00022958"/>
    </source>
</evidence>
<feature type="transmembrane region" description="Helical" evidence="13">
    <location>
        <begin position="70"/>
        <end position="91"/>
    </location>
</feature>
<evidence type="ECO:0000256" key="3">
    <source>
        <dbReference type="ARBA" id="ARBA00022448"/>
    </source>
</evidence>
<evidence type="ECO:0000256" key="10">
    <source>
        <dbReference type="ARBA" id="ARBA00023065"/>
    </source>
</evidence>
<feature type="binding site" evidence="12">
    <location>
        <position position="111"/>
    </location>
    <ligand>
        <name>K(+)</name>
        <dbReference type="ChEBI" id="CHEBI:29103"/>
    </ligand>
</feature>
<comment type="similarity">
    <text evidence="2">Belongs to the TrkH potassium transport family.</text>
</comment>
<feature type="transmembrane region" description="Helical" evidence="13">
    <location>
        <begin position="185"/>
        <end position="207"/>
    </location>
</feature>
<dbReference type="GO" id="GO:0046872">
    <property type="term" value="F:metal ion binding"/>
    <property type="evidence" value="ECO:0007669"/>
    <property type="project" value="UniProtKB-KW"/>
</dbReference>
<keyword evidence="9 13" id="KW-1133">Transmembrane helix</keyword>
<feature type="binding site" evidence="12">
    <location>
        <position position="220"/>
    </location>
    <ligand>
        <name>K(+)</name>
        <dbReference type="ChEBI" id="CHEBI:29103"/>
    </ligand>
</feature>
<keyword evidence="3" id="KW-0813">Transport</keyword>
<sequence>MLNKKFIINLMGSVLMFESLFMLLCAGVALVYGEGDFIVLLTSSLITFLVGAASWLPTRNVSKDLIKREGFIVVSLVWVLMSVFGALPYVIGGYIPSYTDAFFETISGFTTTGASILTDIEALPHGILFWRSMTHFIGGMGIIVLAIAIMPYFGFGGMQLYNAEASGVTNEKLHPRITQTAKSFWGIYVGLVLLQTVVMLFGGMNLFESLCHSFGTLASGGFSPKNTSIAEYSPFIQYVVILFMILAGTNFTIHYFVLNGKWSRIRNNSELWVFLSIIGVATMIIALFLNMGEKYALEHAFRSAMFQVVSILTTTGFVTDDYTAWPQYLSFIIFMLMFSGGCAGSTAGGMKVMRHNILFRNSMLEFRRMTHPQGIIPLRIGGKVIPKEVVFTVLAFVILYIIIFVIASLILTFMGLSWESAMGASATCMAGIGPGFGEIGNPVGNFALTPMAGKWLLSFLMLLGRLELFSFLILFSPEFWRNH</sequence>
<keyword evidence="15" id="KW-1185">Reference proteome</keyword>
<dbReference type="AlphaFoldDB" id="A0A2W7N7X4"/>
<gene>
    <name evidence="14" type="ORF">LX69_02477</name>
</gene>
<evidence type="ECO:0000256" key="4">
    <source>
        <dbReference type="ARBA" id="ARBA00022475"/>
    </source>
</evidence>
<dbReference type="InterPro" id="IPR003445">
    <property type="entry name" value="Cat_transpt"/>
</dbReference>
<feature type="transmembrane region" description="Helical" evidence="13">
    <location>
        <begin position="270"/>
        <end position="289"/>
    </location>
</feature>
<keyword evidence="11 13" id="KW-0472">Membrane</keyword>
<evidence type="ECO:0000256" key="11">
    <source>
        <dbReference type="ARBA" id="ARBA00023136"/>
    </source>
</evidence>
<evidence type="ECO:0000256" key="13">
    <source>
        <dbReference type="SAM" id="Phobius"/>
    </source>
</evidence>
<dbReference type="GO" id="GO:0005886">
    <property type="term" value="C:plasma membrane"/>
    <property type="evidence" value="ECO:0007669"/>
    <property type="project" value="UniProtKB-SubCell"/>
</dbReference>
<keyword evidence="5" id="KW-0997">Cell inner membrane</keyword>
<feature type="transmembrane region" description="Helical" evidence="13">
    <location>
        <begin position="389"/>
        <end position="414"/>
    </location>
</feature>